<keyword evidence="1" id="KW-0732">Signal</keyword>
<comment type="caution">
    <text evidence="2">The sequence shown here is derived from an EMBL/GenBank/DDBJ whole genome shotgun (WGS) entry which is preliminary data.</text>
</comment>
<dbReference type="Pfam" id="PF01190">
    <property type="entry name" value="Pollen_Ole_e_1"/>
    <property type="match status" value="1"/>
</dbReference>
<gene>
    <name evidence="2" type="ORF">RND81_14G214400</name>
</gene>
<feature type="chain" id="PRO_5043688005" evidence="1">
    <location>
        <begin position="23"/>
        <end position="310"/>
    </location>
</feature>
<dbReference type="AlphaFoldDB" id="A0AAW1GSW3"/>
<dbReference type="PANTHER" id="PTHR33210:SF24">
    <property type="entry name" value="POLLEN OLE E 1 ALLERGEN AND EXTENSIN FAMILY PROTEIN"/>
    <property type="match status" value="1"/>
</dbReference>
<evidence type="ECO:0000256" key="1">
    <source>
        <dbReference type="SAM" id="SignalP"/>
    </source>
</evidence>
<dbReference type="InterPro" id="IPR039923">
    <property type="entry name" value="Protodermal_1"/>
</dbReference>
<evidence type="ECO:0000313" key="3">
    <source>
        <dbReference type="Proteomes" id="UP001443914"/>
    </source>
</evidence>
<dbReference type="PANTHER" id="PTHR33210">
    <property type="entry name" value="PROTODERMAL FACTOR 1"/>
    <property type="match status" value="1"/>
</dbReference>
<keyword evidence="3" id="KW-1185">Reference proteome</keyword>
<organism evidence="2 3">
    <name type="scientific">Saponaria officinalis</name>
    <name type="common">Common soapwort</name>
    <name type="synonym">Lychnis saponaria</name>
    <dbReference type="NCBI Taxonomy" id="3572"/>
    <lineage>
        <taxon>Eukaryota</taxon>
        <taxon>Viridiplantae</taxon>
        <taxon>Streptophyta</taxon>
        <taxon>Embryophyta</taxon>
        <taxon>Tracheophyta</taxon>
        <taxon>Spermatophyta</taxon>
        <taxon>Magnoliopsida</taxon>
        <taxon>eudicotyledons</taxon>
        <taxon>Gunneridae</taxon>
        <taxon>Pentapetalae</taxon>
        <taxon>Caryophyllales</taxon>
        <taxon>Caryophyllaceae</taxon>
        <taxon>Caryophylleae</taxon>
        <taxon>Saponaria</taxon>
    </lineage>
</organism>
<name>A0AAW1GSW3_SAPOF</name>
<protein>
    <submittedName>
        <fullName evidence="2">Uncharacterized protein</fullName>
    </submittedName>
</protein>
<dbReference type="EMBL" id="JBDFQZ010000014">
    <property type="protein sequence ID" value="KAK9666831.1"/>
    <property type="molecule type" value="Genomic_DNA"/>
</dbReference>
<accession>A0AAW1GSW3</accession>
<reference evidence="2" key="1">
    <citation type="submission" date="2024-03" db="EMBL/GenBank/DDBJ databases">
        <title>WGS assembly of Saponaria officinalis var. Norfolk2.</title>
        <authorList>
            <person name="Jenkins J."/>
            <person name="Shu S."/>
            <person name="Grimwood J."/>
            <person name="Barry K."/>
            <person name="Goodstein D."/>
            <person name="Schmutz J."/>
            <person name="Leebens-Mack J."/>
            <person name="Osbourn A."/>
        </authorList>
    </citation>
    <scope>NUCLEOTIDE SEQUENCE [LARGE SCALE GENOMIC DNA]</scope>
    <source>
        <strain evidence="2">JIC</strain>
    </source>
</reference>
<feature type="signal peptide" evidence="1">
    <location>
        <begin position="1"/>
        <end position="22"/>
    </location>
</feature>
<sequence length="310" mass="34774">MEFHHHFPFLLISLALVVPIYGQLDAVVVTGSVFYDRCTDGELSVNDYPLSGMSVQIWCPASSGSGIKYQLIATESTNELGIYTITRPRDSNFSSGCYAKLLSSHSSGISCTHTYLRLLTATVFDTYYTDPILCQPPRQQYPSFCPSTPPSRPPVPPAVPSPALTFPGLPPMPFRLLSPYENDTFCPFYYWIKPQYWCHWRSLQPNTSVSYVLGPLSITKFGNNISLKRALMGRGDPYRALLRETVTYLLNIYNSFANAQYAIYDVSNLFNHALVSNSTHKVLRIAENLKRANSGARTHIPCKLTPCYLN</sequence>
<proteinExistence type="predicted"/>
<evidence type="ECO:0000313" key="2">
    <source>
        <dbReference type="EMBL" id="KAK9666831.1"/>
    </source>
</evidence>
<dbReference type="Proteomes" id="UP001443914">
    <property type="component" value="Unassembled WGS sequence"/>
</dbReference>